<dbReference type="InterPro" id="IPR022352">
    <property type="entry name" value="Ins/IGF/rlx"/>
</dbReference>
<dbReference type="PROSITE" id="PS00262">
    <property type="entry name" value="INSULIN"/>
    <property type="match status" value="1"/>
</dbReference>
<dbReference type="Pfam" id="PF00049">
    <property type="entry name" value="Insulin"/>
    <property type="match status" value="1"/>
</dbReference>
<evidence type="ECO:0000256" key="4">
    <source>
        <dbReference type="ARBA" id="ARBA00023157"/>
    </source>
</evidence>
<feature type="region of interest" description="Disordered" evidence="6">
    <location>
        <begin position="151"/>
        <end position="170"/>
    </location>
</feature>
<name>U3U7D3_NILLU</name>
<dbReference type="Gene3D" id="1.10.100.10">
    <property type="entry name" value="Insulin-like"/>
    <property type="match status" value="1"/>
</dbReference>
<comment type="subcellular location">
    <subcellularLocation>
        <location evidence="5">Secreted</location>
    </subcellularLocation>
</comment>
<feature type="domain" description="Insulin-like" evidence="8">
    <location>
        <begin position="25"/>
        <end position="81"/>
    </location>
</feature>
<gene>
    <name evidence="9" type="primary">irp4</name>
</gene>
<dbReference type="EMBL" id="AB817263">
    <property type="protein sequence ID" value="BAO00960.1"/>
    <property type="molecule type" value="mRNA"/>
</dbReference>
<evidence type="ECO:0000256" key="2">
    <source>
        <dbReference type="ARBA" id="ARBA00022685"/>
    </source>
</evidence>
<dbReference type="OrthoDB" id="10019596at2759"/>
<dbReference type="PANTHER" id="PTHR46845:SF1">
    <property type="entry name" value="INSULIN-LIKE GROWTH FACTOR I"/>
    <property type="match status" value="1"/>
</dbReference>
<evidence type="ECO:0000256" key="5">
    <source>
        <dbReference type="RuleBase" id="RU000406"/>
    </source>
</evidence>
<feature type="signal peptide" evidence="7">
    <location>
        <begin position="1"/>
        <end position="18"/>
    </location>
</feature>
<dbReference type="GO" id="GO:0005159">
    <property type="term" value="F:insulin-like growth factor receptor binding"/>
    <property type="evidence" value="ECO:0007669"/>
    <property type="project" value="TreeGrafter"/>
</dbReference>
<dbReference type="InterPro" id="IPR016179">
    <property type="entry name" value="Insulin-like"/>
</dbReference>
<dbReference type="GO" id="GO:0008284">
    <property type="term" value="P:positive regulation of cell population proliferation"/>
    <property type="evidence" value="ECO:0007669"/>
    <property type="project" value="TreeGrafter"/>
</dbReference>
<keyword evidence="2" id="KW-0165">Cleavage on pair of basic residues</keyword>
<comment type="similarity">
    <text evidence="1 5">Belongs to the insulin family.</text>
</comment>
<dbReference type="GO" id="GO:0005179">
    <property type="term" value="F:hormone activity"/>
    <property type="evidence" value="ECO:0007669"/>
    <property type="project" value="InterPro"/>
</dbReference>
<feature type="chain" id="PRO_5004648897" evidence="7">
    <location>
        <begin position="19"/>
        <end position="170"/>
    </location>
</feature>
<keyword evidence="4" id="KW-1015">Disulfide bond</keyword>
<dbReference type="InterPro" id="IPR036438">
    <property type="entry name" value="Insulin-like_sf"/>
</dbReference>
<dbReference type="GO" id="GO:0048009">
    <property type="term" value="P:insulin-like growth factor receptor signaling pathway"/>
    <property type="evidence" value="ECO:0007669"/>
    <property type="project" value="TreeGrafter"/>
</dbReference>
<keyword evidence="5" id="KW-0964">Secreted</keyword>
<dbReference type="GO" id="GO:0008283">
    <property type="term" value="P:cell population proliferation"/>
    <property type="evidence" value="ECO:0007669"/>
    <property type="project" value="TreeGrafter"/>
</dbReference>
<feature type="compositionally biased region" description="Low complexity" evidence="6">
    <location>
        <begin position="158"/>
        <end position="170"/>
    </location>
</feature>
<proteinExistence type="evidence at transcript level"/>
<dbReference type="GO" id="GO:0051897">
    <property type="term" value="P:positive regulation of phosphatidylinositol 3-kinase/protein kinase B signal transduction"/>
    <property type="evidence" value="ECO:0007669"/>
    <property type="project" value="TreeGrafter"/>
</dbReference>
<evidence type="ECO:0000256" key="6">
    <source>
        <dbReference type="SAM" id="MobiDB-lite"/>
    </source>
</evidence>
<accession>U3U7D3</accession>
<dbReference type="PRINTS" id="PR00276">
    <property type="entry name" value="INSULINFAMLY"/>
</dbReference>
<evidence type="ECO:0000259" key="8">
    <source>
        <dbReference type="SMART" id="SM00078"/>
    </source>
</evidence>
<organism evidence="9">
    <name type="scientific">Nilaparvata lugens</name>
    <name type="common">Brown planthopper</name>
    <dbReference type="NCBI Taxonomy" id="108931"/>
    <lineage>
        <taxon>Eukaryota</taxon>
        <taxon>Metazoa</taxon>
        <taxon>Ecdysozoa</taxon>
        <taxon>Arthropoda</taxon>
        <taxon>Hexapoda</taxon>
        <taxon>Insecta</taxon>
        <taxon>Pterygota</taxon>
        <taxon>Neoptera</taxon>
        <taxon>Paraneoptera</taxon>
        <taxon>Hemiptera</taxon>
        <taxon>Auchenorrhyncha</taxon>
        <taxon>Fulgoroidea</taxon>
        <taxon>Delphacidae</taxon>
        <taxon>Delphacinae</taxon>
        <taxon>Nilaparvata</taxon>
    </lineage>
</organism>
<reference evidence="9" key="1">
    <citation type="journal article" date="2014" name="Peptides">
        <title>Transcriptome analysis of neuropeptides and G-protein coupled receptors (GPCRs) for neuropeptides in the brown planthopper Nilaparvata lugens.</title>
        <authorList>
            <person name="Tanaka Y."/>
            <person name="Suetsugu Y."/>
            <person name="Yamamoto K."/>
            <person name="Noda H."/>
            <person name="Shinoda T."/>
        </authorList>
    </citation>
    <scope>NUCLEOTIDE SEQUENCE</scope>
</reference>
<dbReference type="InterPro" id="IPR022353">
    <property type="entry name" value="Insulin_CS"/>
</dbReference>
<evidence type="ECO:0000256" key="7">
    <source>
        <dbReference type="SAM" id="SignalP"/>
    </source>
</evidence>
<evidence type="ECO:0000256" key="3">
    <source>
        <dbReference type="ARBA" id="ARBA00022729"/>
    </source>
</evidence>
<protein>
    <submittedName>
        <fullName evidence="9">Insulin-related peptide 4</fullName>
    </submittedName>
</protein>
<dbReference type="PANTHER" id="PTHR46845">
    <property type="entry name" value="INSULIN-LIKE GROWTH FACTOR I"/>
    <property type="match status" value="1"/>
</dbReference>
<dbReference type="GO" id="GO:0043066">
    <property type="term" value="P:negative regulation of apoptotic process"/>
    <property type="evidence" value="ECO:0007669"/>
    <property type="project" value="TreeGrafter"/>
</dbReference>
<dbReference type="CDD" id="cd04366">
    <property type="entry name" value="IlGF_insulin_bombyxin_like"/>
    <property type="match status" value="1"/>
</dbReference>
<dbReference type="GO" id="GO:0005615">
    <property type="term" value="C:extracellular space"/>
    <property type="evidence" value="ECO:0007669"/>
    <property type="project" value="TreeGrafter"/>
</dbReference>
<dbReference type="AlphaFoldDB" id="U3U7D3"/>
<sequence length="170" mass="18579">MLFSAALAISCFLPNSHALPHELELRRCGEGLANMMALVCKGRGYNSFFPDPSSGRIRRGIGIVDECCRSSCSLSTVLQYCGPLTSTEAPTDTVIKKRSDSDTDWAVETNSEGVEMLTYKPRTLQTDNEKLPKTYYGVKASEQRQTFEEISNSIQKLSSSTPTSSSSSSS</sequence>
<dbReference type="SMART" id="SM00078">
    <property type="entry name" value="IlGF"/>
    <property type="match status" value="1"/>
</dbReference>
<evidence type="ECO:0000256" key="1">
    <source>
        <dbReference type="ARBA" id="ARBA00009034"/>
    </source>
</evidence>
<dbReference type="SUPFAM" id="SSF56994">
    <property type="entry name" value="Insulin-like"/>
    <property type="match status" value="1"/>
</dbReference>
<evidence type="ECO:0000313" key="9">
    <source>
        <dbReference type="EMBL" id="BAO00960.1"/>
    </source>
</evidence>
<keyword evidence="3 7" id="KW-0732">Signal</keyword>